<accession>A0AAW9NR75</accession>
<feature type="transmembrane region" description="Helical" evidence="1">
    <location>
        <begin position="6"/>
        <end position="26"/>
    </location>
</feature>
<gene>
    <name evidence="2" type="ORF">P9B03_07010</name>
</gene>
<keyword evidence="1" id="KW-0812">Transmembrane</keyword>
<dbReference type="AlphaFoldDB" id="A0AAW9NR75"/>
<keyword evidence="1" id="KW-0472">Membrane</keyword>
<feature type="transmembrane region" description="Helical" evidence="1">
    <location>
        <begin position="33"/>
        <end position="49"/>
    </location>
</feature>
<proteinExistence type="predicted"/>
<evidence type="ECO:0000256" key="1">
    <source>
        <dbReference type="SAM" id="Phobius"/>
    </source>
</evidence>
<evidence type="ECO:0000313" key="2">
    <source>
        <dbReference type="EMBL" id="MEC1178229.1"/>
    </source>
</evidence>
<keyword evidence="1" id="KW-1133">Transmembrane helix</keyword>
<comment type="caution">
    <text evidence="2">The sequence shown here is derived from an EMBL/GenBank/DDBJ whole genome shotgun (WGS) entry which is preliminary data.</text>
</comment>
<reference evidence="2 3" key="1">
    <citation type="submission" date="2023-03" db="EMBL/GenBank/DDBJ databases">
        <title>Bacillus Genome Sequencing.</title>
        <authorList>
            <person name="Dunlap C."/>
        </authorList>
    </citation>
    <scope>NUCLEOTIDE SEQUENCE [LARGE SCALE GENOMIC DNA]</scope>
    <source>
        <strain evidence="2 3">B-59205</strain>
    </source>
</reference>
<protein>
    <submittedName>
        <fullName evidence="2">Uncharacterized protein</fullName>
    </submittedName>
</protein>
<dbReference type="EMBL" id="JARSFG010000010">
    <property type="protein sequence ID" value="MEC1178229.1"/>
    <property type="molecule type" value="Genomic_DNA"/>
</dbReference>
<dbReference type="RefSeq" id="WP_107841175.1">
    <property type="nucleotide sequence ID" value="NZ_JARSFG010000010.1"/>
</dbReference>
<name>A0AAW9NR75_9BACL</name>
<organism evidence="2 3">
    <name type="scientific">Metasolibacillus meyeri</name>
    <dbReference type="NCBI Taxonomy" id="1071052"/>
    <lineage>
        <taxon>Bacteria</taxon>
        <taxon>Bacillati</taxon>
        <taxon>Bacillota</taxon>
        <taxon>Bacilli</taxon>
        <taxon>Bacillales</taxon>
        <taxon>Caryophanaceae</taxon>
        <taxon>Metasolibacillus</taxon>
    </lineage>
</organism>
<sequence length="94" mass="10769">MLLLFLINHWAFFILVMILMILGGLFSFLLPRVPSIIFLVFFAAISFGYTRLFDAAYFTIPILLITCIFTAIPIVLVKYTLYLQQIGERLEASS</sequence>
<keyword evidence="3" id="KW-1185">Reference proteome</keyword>
<evidence type="ECO:0000313" key="3">
    <source>
        <dbReference type="Proteomes" id="UP001344888"/>
    </source>
</evidence>
<dbReference type="Proteomes" id="UP001344888">
    <property type="component" value="Unassembled WGS sequence"/>
</dbReference>
<feature type="transmembrane region" description="Helical" evidence="1">
    <location>
        <begin position="55"/>
        <end position="77"/>
    </location>
</feature>